<dbReference type="GO" id="GO:0000009">
    <property type="term" value="F:alpha-1,6-mannosyltransferase activity"/>
    <property type="evidence" value="ECO:0007669"/>
    <property type="project" value="TreeGrafter"/>
</dbReference>
<dbReference type="EMBL" id="CH981530">
    <property type="protein sequence ID" value="EDK46753.1"/>
    <property type="molecule type" value="Genomic_DNA"/>
</dbReference>
<evidence type="ECO:0000256" key="1">
    <source>
        <dbReference type="ARBA" id="ARBA00037964"/>
    </source>
</evidence>
<dbReference type="Gene3D" id="3.90.550.10">
    <property type="entry name" value="Spore Coat Polysaccharide Biosynthesis Protein SpsA, Chain A"/>
    <property type="match status" value="1"/>
</dbReference>
<dbReference type="OMA" id="SCWGMPN"/>
<evidence type="ECO:0000256" key="2">
    <source>
        <dbReference type="SAM" id="Phobius"/>
    </source>
</evidence>
<gene>
    <name evidence="3" type="ORF">LELG_04934</name>
</gene>
<dbReference type="PANTHER" id="PTHR43083:SF6">
    <property type="entry name" value="MANNAN POLYMERASE COMPLEXES SUBUNIT MNN9"/>
    <property type="match status" value="1"/>
</dbReference>
<dbReference type="VEuPathDB" id="FungiDB:LELG_04934"/>
<evidence type="ECO:0000313" key="4">
    <source>
        <dbReference type="Proteomes" id="UP000001996"/>
    </source>
</evidence>
<dbReference type="GO" id="GO:0000136">
    <property type="term" value="C:mannan polymerase complex"/>
    <property type="evidence" value="ECO:0007669"/>
    <property type="project" value="TreeGrafter"/>
</dbReference>
<dbReference type="InParanoid" id="A5E5P5"/>
<dbReference type="Proteomes" id="UP000001996">
    <property type="component" value="Unassembled WGS sequence"/>
</dbReference>
<dbReference type="HOGENOM" id="CLU_048297_2_0_1"/>
<dbReference type="Pfam" id="PF03452">
    <property type="entry name" value="Anp1"/>
    <property type="match status" value="1"/>
</dbReference>
<keyword evidence="2" id="KW-0472">Membrane</keyword>
<dbReference type="GO" id="GO:0000032">
    <property type="term" value="P:cell wall mannoprotein biosynthetic process"/>
    <property type="evidence" value="ECO:0007669"/>
    <property type="project" value="TreeGrafter"/>
</dbReference>
<keyword evidence="2" id="KW-0812">Transmembrane</keyword>
<accession>A5E5P5</accession>
<evidence type="ECO:0000313" key="3">
    <source>
        <dbReference type="EMBL" id="EDK46753.1"/>
    </source>
</evidence>
<dbReference type="InterPro" id="IPR052086">
    <property type="entry name" value="Mannan_Polymerase_Subunit"/>
</dbReference>
<dbReference type="OrthoDB" id="204164at2759"/>
<dbReference type="eggNOG" id="ENOG502S17G">
    <property type="taxonomic scope" value="Eukaryota"/>
</dbReference>
<dbReference type="GO" id="GO:0006487">
    <property type="term" value="P:protein N-linked glycosylation"/>
    <property type="evidence" value="ECO:0007669"/>
    <property type="project" value="TreeGrafter"/>
</dbReference>
<sequence length="398" mass="44821">MPASDLKLRKSWTIVSLIITSLVVLSIYNLSSATISPTIVPAYPSSKGYTEGAGLLLEKESSEKKTPDSTPYSKQNYIENLTGLKKITYTLKQAENEKVSSSQKPTVLIVSSVGKDEPYGPGRSFELFMDTILTLIDNTDSKYQFSLGLQNNHLAEFNKIESHIAAKLESLATKFHKITLSSAPQLEGEGVSRNDRHNDAMQRTRRRLIARSRNFLISQALADEQYIITLDSDIIGFEQGPKMLEIMINSNRDIIVPRVTRGGISDYDRNSWRGKRTKPLQEELDLMDANKWGEFRYVPRDVQGEIYHFYMHVDSQLTDEQKQLNYAVPLDSVGGAVLFFKSIVFKQGANFPTSYIIGTTWDRSEGYDGIETEGLCYLAKPLGYSCWGMPNLVAYHIP</sequence>
<keyword evidence="2" id="KW-1133">Transmembrane helix</keyword>
<comment type="similarity">
    <text evidence="1">Belongs to the ANP1/MMN9/VAN1 family.</text>
</comment>
<feature type="transmembrane region" description="Helical" evidence="2">
    <location>
        <begin position="12"/>
        <end position="31"/>
    </location>
</feature>
<protein>
    <submittedName>
        <fullName evidence="3">Uncharacterized protein</fullName>
    </submittedName>
</protein>
<keyword evidence="4" id="KW-1185">Reference proteome</keyword>
<dbReference type="KEGG" id="lel:PVL30_005669"/>
<dbReference type="InterPro" id="IPR029044">
    <property type="entry name" value="Nucleotide-diphossugar_trans"/>
</dbReference>
<name>A5E5P5_LODEL</name>
<reference evidence="3 4" key="1">
    <citation type="journal article" date="2009" name="Nature">
        <title>Evolution of pathogenicity and sexual reproduction in eight Candida genomes.</title>
        <authorList>
            <person name="Butler G."/>
            <person name="Rasmussen M.D."/>
            <person name="Lin M.F."/>
            <person name="Santos M.A."/>
            <person name="Sakthikumar S."/>
            <person name="Munro C.A."/>
            <person name="Rheinbay E."/>
            <person name="Grabherr M."/>
            <person name="Forche A."/>
            <person name="Reedy J.L."/>
            <person name="Agrafioti I."/>
            <person name="Arnaud M.B."/>
            <person name="Bates S."/>
            <person name="Brown A.J."/>
            <person name="Brunke S."/>
            <person name="Costanzo M.C."/>
            <person name="Fitzpatrick D.A."/>
            <person name="de Groot P.W."/>
            <person name="Harris D."/>
            <person name="Hoyer L.L."/>
            <person name="Hube B."/>
            <person name="Klis F.M."/>
            <person name="Kodira C."/>
            <person name="Lennard N."/>
            <person name="Logue M.E."/>
            <person name="Martin R."/>
            <person name="Neiman A.M."/>
            <person name="Nikolaou E."/>
            <person name="Quail M.A."/>
            <person name="Quinn J."/>
            <person name="Santos M.C."/>
            <person name="Schmitzberger F.F."/>
            <person name="Sherlock G."/>
            <person name="Shah P."/>
            <person name="Silverstein K.A."/>
            <person name="Skrzypek M.S."/>
            <person name="Soll D."/>
            <person name="Staggs R."/>
            <person name="Stansfield I."/>
            <person name="Stumpf M.P."/>
            <person name="Sudbery P.E."/>
            <person name="Srikantha T."/>
            <person name="Zeng Q."/>
            <person name="Berman J."/>
            <person name="Berriman M."/>
            <person name="Heitman J."/>
            <person name="Gow N.A."/>
            <person name="Lorenz M.C."/>
            <person name="Birren B.W."/>
            <person name="Kellis M."/>
            <person name="Cuomo C.A."/>
        </authorList>
    </citation>
    <scope>NUCLEOTIDE SEQUENCE [LARGE SCALE GENOMIC DNA]</scope>
    <source>
        <strain evidence="4">ATCC 11503 / BCRC 21390 / CBS 2605 / JCM 1781 / NBRC 1676 / NRRL YB-4239</strain>
    </source>
</reference>
<dbReference type="PANTHER" id="PTHR43083">
    <property type="entry name" value="MANNAN POLYMERASE II"/>
    <property type="match status" value="1"/>
</dbReference>
<proteinExistence type="inferred from homology"/>
<dbReference type="STRING" id="379508.A5E5P5"/>
<dbReference type="AlphaFoldDB" id="A5E5P5"/>
<organism evidence="3 4">
    <name type="scientific">Lodderomyces elongisporus (strain ATCC 11503 / CBS 2605 / JCM 1781 / NBRC 1676 / NRRL YB-4239)</name>
    <name type="common">Yeast</name>
    <name type="synonym">Saccharomyces elongisporus</name>
    <dbReference type="NCBI Taxonomy" id="379508"/>
    <lineage>
        <taxon>Eukaryota</taxon>
        <taxon>Fungi</taxon>
        <taxon>Dikarya</taxon>
        <taxon>Ascomycota</taxon>
        <taxon>Saccharomycotina</taxon>
        <taxon>Pichiomycetes</taxon>
        <taxon>Debaryomycetaceae</taxon>
        <taxon>Candida/Lodderomyces clade</taxon>
        <taxon>Lodderomyces</taxon>
    </lineage>
</organism>
<dbReference type="GeneID" id="5231275"/>